<evidence type="ECO:0000313" key="2">
    <source>
        <dbReference type="Proteomes" id="UP000005446"/>
    </source>
</evidence>
<keyword evidence="2" id="KW-1185">Reference proteome</keyword>
<dbReference type="InParanoid" id="H0EM77"/>
<dbReference type="AlphaFoldDB" id="H0EM77"/>
<dbReference type="EMBL" id="AGUE01000083">
    <property type="protein sequence ID" value="EHL00421.1"/>
    <property type="molecule type" value="Genomic_DNA"/>
</dbReference>
<organism evidence="1 2">
    <name type="scientific">Glarea lozoyensis (strain ATCC 74030 / MF5533)</name>
    <dbReference type="NCBI Taxonomy" id="1104152"/>
    <lineage>
        <taxon>Eukaryota</taxon>
        <taxon>Fungi</taxon>
        <taxon>Dikarya</taxon>
        <taxon>Ascomycota</taxon>
        <taxon>Pezizomycotina</taxon>
        <taxon>Leotiomycetes</taxon>
        <taxon>Helotiales</taxon>
        <taxon>Helotiaceae</taxon>
        <taxon>Glarea</taxon>
    </lineage>
</organism>
<accession>H0EM77</accession>
<evidence type="ECO:0000313" key="1">
    <source>
        <dbReference type="EMBL" id="EHL00421.1"/>
    </source>
</evidence>
<protein>
    <submittedName>
        <fullName evidence="1">Uncharacterized protein</fullName>
    </submittedName>
</protein>
<sequence>MYRVLDCTPENLDKEDTSSHNFKELKFRSLEVIYEHKLIDDIHHAIAVGTTRPVKFTGWEIGSCDVVGSLKEVGEFIKDIWDF</sequence>
<reference evidence="1 2" key="1">
    <citation type="journal article" date="2012" name="Eukaryot. Cell">
        <title>Genome sequence of the fungus Glarea lozoyensis: the first genome sequence of a species from the Helotiaceae family.</title>
        <authorList>
            <person name="Youssar L."/>
            <person name="Gruening B.A."/>
            <person name="Erxleben A."/>
            <person name="Guenther S."/>
            <person name="Huettel W."/>
        </authorList>
    </citation>
    <scope>NUCLEOTIDE SEQUENCE [LARGE SCALE GENOMIC DNA]</scope>
    <source>
        <strain evidence="2">ATCC 74030 / MF5533</strain>
    </source>
</reference>
<proteinExistence type="predicted"/>
<name>H0EM77_GLAL7</name>
<comment type="caution">
    <text evidence="1">The sequence shown here is derived from an EMBL/GenBank/DDBJ whole genome shotgun (WGS) entry which is preliminary data.</text>
</comment>
<dbReference type="HOGENOM" id="CLU_2542777_0_0_1"/>
<dbReference type="Proteomes" id="UP000005446">
    <property type="component" value="Unassembled WGS sequence"/>
</dbReference>
<gene>
    <name evidence="1" type="ORF">M7I_3707</name>
</gene>